<feature type="domain" description="HTH araC/xylS-type" evidence="4">
    <location>
        <begin position="168"/>
        <end position="267"/>
    </location>
</feature>
<dbReference type="InterPro" id="IPR003313">
    <property type="entry name" value="AraC-bd"/>
</dbReference>
<dbReference type="Pfam" id="PF12833">
    <property type="entry name" value="HTH_18"/>
    <property type="match status" value="1"/>
</dbReference>
<keyword evidence="1" id="KW-0805">Transcription regulation</keyword>
<dbReference type="EMBL" id="DWVY01000065">
    <property type="protein sequence ID" value="HJC75813.1"/>
    <property type="molecule type" value="Genomic_DNA"/>
</dbReference>
<protein>
    <submittedName>
        <fullName evidence="5">AraC family transcriptional regulator</fullName>
    </submittedName>
</protein>
<dbReference type="InterPro" id="IPR009057">
    <property type="entry name" value="Homeodomain-like_sf"/>
</dbReference>
<dbReference type="Gene3D" id="2.60.120.280">
    <property type="entry name" value="Regulatory protein AraC"/>
    <property type="match status" value="1"/>
</dbReference>
<dbReference type="InterPro" id="IPR020449">
    <property type="entry name" value="Tscrpt_reg_AraC-type_HTH"/>
</dbReference>
<comment type="caution">
    <text evidence="5">The sequence shown here is derived from an EMBL/GenBank/DDBJ whole genome shotgun (WGS) entry which is preliminary data.</text>
</comment>
<dbReference type="SMART" id="SM00342">
    <property type="entry name" value="HTH_ARAC"/>
    <property type="match status" value="1"/>
</dbReference>
<accession>A0A9D2QAA6</accession>
<evidence type="ECO:0000256" key="1">
    <source>
        <dbReference type="ARBA" id="ARBA00023015"/>
    </source>
</evidence>
<evidence type="ECO:0000256" key="2">
    <source>
        <dbReference type="ARBA" id="ARBA00023125"/>
    </source>
</evidence>
<dbReference type="SUPFAM" id="SSF46689">
    <property type="entry name" value="Homeodomain-like"/>
    <property type="match status" value="2"/>
</dbReference>
<sequence length="268" mass="30463">MNVVFRSSPVTAPYTFESLGNGWEQDRVSRPSGYPFYHYLQTEQGAGKIETAAGTYILKKDEGLLIAPFIRHSYGRSEAVWRVRFATFTGTAERSIPQIMGNRQVIPVSAMQGIQIARLIDDSLFLYDHCPLDSKQLSVNCYAVLLNIADTAHAGSPAVEPLYQNYVLPVIKEIERDYSLPLTITDLSRKVFITPQYLTRLFRRYLNCSAYEYLTSYRLGKAKELLITSPRLEIQDIARRTGFTDPSHFIAVFKKAVGTTPLDFRRMN</sequence>
<proteinExistence type="predicted"/>
<dbReference type="Gene3D" id="1.10.10.60">
    <property type="entry name" value="Homeodomain-like"/>
    <property type="match status" value="2"/>
</dbReference>
<dbReference type="PROSITE" id="PS00041">
    <property type="entry name" value="HTH_ARAC_FAMILY_1"/>
    <property type="match status" value="1"/>
</dbReference>
<dbReference type="PRINTS" id="PR00032">
    <property type="entry name" value="HTHARAC"/>
</dbReference>
<reference evidence="5" key="2">
    <citation type="submission" date="2021-04" db="EMBL/GenBank/DDBJ databases">
        <authorList>
            <person name="Gilroy R."/>
        </authorList>
    </citation>
    <scope>NUCLEOTIDE SEQUENCE</scope>
    <source>
        <strain evidence="5">CHK196-7946</strain>
    </source>
</reference>
<dbReference type="GO" id="GO:0003700">
    <property type="term" value="F:DNA-binding transcription factor activity"/>
    <property type="evidence" value="ECO:0007669"/>
    <property type="project" value="InterPro"/>
</dbReference>
<evidence type="ECO:0000313" key="5">
    <source>
        <dbReference type="EMBL" id="HJC75813.1"/>
    </source>
</evidence>
<dbReference type="Proteomes" id="UP000823902">
    <property type="component" value="Unassembled WGS sequence"/>
</dbReference>
<dbReference type="Pfam" id="PF02311">
    <property type="entry name" value="AraC_binding"/>
    <property type="match status" value="1"/>
</dbReference>
<evidence type="ECO:0000313" key="6">
    <source>
        <dbReference type="Proteomes" id="UP000823902"/>
    </source>
</evidence>
<dbReference type="SUPFAM" id="SSF51215">
    <property type="entry name" value="Regulatory protein AraC"/>
    <property type="match status" value="1"/>
</dbReference>
<keyword evidence="2" id="KW-0238">DNA-binding</keyword>
<gene>
    <name evidence="5" type="ORF">H9697_12870</name>
</gene>
<name>A0A9D2QAA6_9FIRM</name>
<dbReference type="PANTHER" id="PTHR43280">
    <property type="entry name" value="ARAC-FAMILY TRANSCRIPTIONAL REGULATOR"/>
    <property type="match status" value="1"/>
</dbReference>
<evidence type="ECO:0000256" key="3">
    <source>
        <dbReference type="ARBA" id="ARBA00023163"/>
    </source>
</evidence>
<dbReference type="InterPro" id="IPR037923">
    <property type="entry name" value="HTH-like"/>
</dbReference>
<keyword evidence="3" id="KW-0804">Transcription</keyword>
<dbReference type="InterPro" id="IPR018060">
    <property type="entry name" value="HTH_AraC"/>
</dbReference>
<dbReference type="GO" id="GO:0043565">
    <property type="term" value="F:sequence-specific DNA binding"/>
    <property type="evidence" value="ECO:0007669"/>
    <property type="project" value="InterPro"/>
</dbReference>
<dbReference type="PANTHER" id="PTHR43280:SF10">
    <property type="entry name" value="REGULATORY PROTEIN POCR"/>
    <property type="match status" value="1"/>
</dbReference>
<evidence type="ECO:0000259" key="4">
    <source>
        <dbReference type="PROSITE" id="PS01124"/>
    </source>
</evidence>
<organism evidence="5 6">
    <name type="scientific">Candidatus Mediterraneibacter faecavium</name>
    <dbReference type="NCBI Taxonomy" id="2838668"/>
    <lineage>
        <taxon>Bacteria</taxon>
        <taxon>Bacillati</taxon>
        <taxon>Bacillota</taxon>
        <taxon>Clostridia</taxon>
        <taxon>Lachnospirales</taxon>
        <taxon>Lachnospiraceae</taxon>
        <taxon>Mediterraneibacter</taxon>
    </lineage>
</organism>
<dbReference type="PROSITE" id="PS01124">
    <property type="entry name" value="HTH_ARAC_FAMILY_2"/>
    <property type="match status" value="1"/>
</dbReference>
<reference evidence="5" key="1">
    <citation type="journal article" date="2021" name="PeerJ">
        <title>Extensive microbial diversity within the chicken gut microbiome revealed by metagenomics and culture.</title>
        <authorList>
            <person name="Gilroy R."/>
            <person name="Ravi A."/>
            <person name="Getino M."/>
            <person name="Pursley I."/>
            <person name="Horton D.L."/>
            <person name="Alikhan N.F."/>
            <person name="Baker D."/>
            <person name="Gharbi K."/>
            <person name="Hall N."/>
            <person name="Watson M."/>
            <person name="Adriaenssens E.M."/>
            <person name="Foster-Nyarko E."/>
            <person name="Jarju S."/>
            <person name="Secka A."/>
            <person name="Antonio M."/>
            <person name="Oren A."/>
            <person name="Chaudhuri R.R."/>
            <person name="La Ragione R."/>
            <person name="Hildebrand F."/>
            <person name="Pallen M.J."/>
        </authorList>
    </citation>
    <scope>NUCLEOTIDE SEQUENCE</scope>
    <source>
        <strain evidence="5">CHK196-7946</strain>
    </source>
</reference>
<dbReference type="InterPro" id="IPR018062">
    <property type="entry name" value="HTH_AraC-typ_CS"/>
</dbReference>
<dbReference type="AlphaFoldDB" id="A0A9D2QAA6"/>